<gene>
    <name evidence="1" type="ORF">KS4_29590</name>
</gene>
<keyword evidence="2" id="KW-1185">Reference proteome</keyword>
<proteinExistence type="predicted"/>
<evidence type="ECO:0000313" key="1">
    <source>
        <dbReference type="EMBL" id="QDU34883.1"/>
    </source>
</evidence>
<evidence type="ECO:0000313" key="2">
    <source>
        <dbReference type="Proteomes" id="UP000317369"/>
    </source>
</evidence>
<name>A0A517YXF2_9BACT</name>
<dbReference type="RefSeq" id="WP_145079358.1">
    <property type="nucleotide sequence ID" value="NZ_CP036425.1"/>
</dbReference>
<dbReference type="EMBL" id="CP036425">
    <property type="protein sequence ID" value="QDU34883.1"/>
    <property type="molecule type" value="Genomic_DNA"/>
</dbReference>
<dbReference type="AlphaFoldDB" id="A0A517YXF2"/>
<protein>
    <submittedName>
        <fullName evidence="1">Uncharacterized protein</fullName>
    </submittedName>
</protein>
<dbReference type="KEGG" id="pcor:KS4_29590"/>
<dbReference type="Proteomes" id="UP000317369">
    <property type="component" value="Chromosome"/>
</dbReference>
<accession>A0A517YXF2</accession>
<sequence length="99" mass="10763">MNRRSLAALIILNTLLIVAIVMASFTAQPTVAQSFGSDGENYTMLSGPIQGRSQNDGIYIIDVQKGNVIAAYFDGSSKKFVVIKGTNVPADLRKEETRR</sequence>
<organism evidence="1 2">
    <name type="scientific">Poriferisphaera corsica</name>
    <dbReference type="NCBI Taxonomy" id="2528020"/>
    <lineage>
        <taxon>Bacteria</taxon>
        <taxon>Pseudomonadati</taxon>
        <taxon>Planctomycetota</taxon>
        <taxon>Phycisphaerae</taxon>
        <taxon>Phycisphaerales</taxon>
        <taxon>Phycisphaeraceae</taxon>
        <taxon>Poriferisphaera</taxon>
    </lineage>
</organism>
<reference evidence="1 2" key="1">
    <citation type="submission" date="2019-02" db="EMBL/GenBank/DDBJ databases">
        <title>Deep-cultivation of Planctomycetes and their phenomic and genomic characterization uncovers novel biology.</title>
        <authorList>
            <person name="Wiegand S."/>
            <person name="Jogler M."/>
            <person name="Boedeker C."/>
            <person name="Pinto D."/>
            <person name="Vollmers J."/>
            <person name="Rivas-Marin E."/>
            <person name="Kohn T."/>
            <person name="Peeters S.H."/>
            <person name="Heuer A."/>
            <person name="Rast P."/>
            <person name="Oberbeckmann S."/>
            <person name="Bunk B."/>
            <person name="Jeske O."/>
            <person name="Meyerdierks A."/>
            <person name="Storesund J.E."/>
            <person name="Kallscheuer N."/>
            <person name="Luecker S."/>
            <person name="Lage O.M."/>
            <person name="Pohl T."/>
            <person name="Merkel B.J."/>
            <person name="Hornburger P."/>
            <person name="Mueller R.-W."/>
            <person name="Bruemmer F."/>
            <person name="Labrenz M."/>
            <person name="Spormann A.M."/>
            <person name="Op den Camp H."/>
            <person name="Overmann J."/>
            <person name="Amann R."/>
            <person name="Jetten M.S.M."/>
            <person name="Mascher T."/>
            <person name="Medema M.H."/>
            <person name="Devos D.P."/>
            <person name="Kaster A.-K."/>
            <person name="Ovreas L."/>
            <person name="Rohde M."/>
            <person name="Galperin M.Y."/>
            <person name="Jogler C."/>
        </authorList>
    </citation>
    <scope>NUCLEOTIDE SEQUENCE [LARGE SCALE GENOMIC DNA]</scope>
    <source>
        <strain evidence="1 2">KS4</strain>
    </source>
</reference>